<organism evidence="1 2">
    <name type="scientific">Bacillus pumilus</name>
    <name type="common">Bacillus mesentericus</name>
    <dbReference type="NCBI Taxonomy" id="1408"/>
    <lineage>
        <taxon>Bacteria</taxon>
        <taxon>Bacillati</taxon>
        <taxon>Bacillota</taxon>
        <taxon>Bacilli</taxon>
        <taxon>Bacillales</taxon>
        <taxon>Bacillaceae</taxon>
        <taxon>Bacillus</taxon>
    </lineage>
</organism>
<reference evidence="1 2" key="1">
    <citation type="submission" date="2014-12" db="EMBL/GenBank/DDBJ databases">
        <title>Draft Genome Sequences of Five Spore-Forming Food Isolates of Bacillus pumilus.</title>
        <authorList>
            <person name="de Jong A."/>
            <person name="van Heel A.J."/>
            <person name="Montalban-Lopez M."/>
            <person name="Krawczyk A.O."/>
            <person name="Berendsen E.M."/>
            <person name="Wells-Bennik M."/>
            <person name="Kuipers O.P."/>
        </authorList>
    </citation>
    <scope>NUCLEOTIDE SEQUENCE [LARGE SCALE GENOMIC DNA]</scope>
    <source>
        <strain evidence="1 2">B4127</strain>
    </source>
</reference>
<gene>
    <name evidence="1" type="ORF">B4127_1535</name>
</gene>
<comment type="caution">
    <text evidence="1">The sequence shown here is derived from an EMBL/GenBank/DDBJ whole genome shotgun (WGS) entry which is preliminary data.</text>
</comment>
<protein>
    <recommendedName>
        <fullName evidence="3">Phr family secreted Rap phosphatase inhibitor</fullName>
    </recommendedName>
</protein>
<name>A0AB34QQ77_BACPU</name>
<evidence type="ECO:0000313" key="1">
    <source>
        <dbReference type="EMBL" id="KIL12204.1"/>
    </source>
</evidence>
<accession>A0AB34QQ77</accession>
<evidence type="ECO:0000313" key="2">
    <source>
        <dbReference type="Proteomes" id="UP000031978"/>
    </source>
</evidence>
<dbReference type="EMBL" id="JXCL01000040">
    <property type="protein sequence ID" value="KIL12204.1"/>
    <property type="molecule type" value="Genomic_DNA"/>
</dbReference>
<evidence type="ECO:0008006" key="3">
    <source>
        <dbReference type="Google" id="ProtNLM"/>
    </source>
</evidence>
<sequence>MKKIVFGLVIVLSFIAGNHQGANEQEADHPVETAAIGNGG</sequence>
<dbReference type="RefSeq" id="WP_268746351.1">
    <property type="nucleotide sequence ID" value="NZ_JXCL01000040.1"/>
</dbReference>
<dbReference type="AlphaFoldDB" id="A0AB34QQ77"/>
<proteinExistence type="predicted"/>
<dbReference type="Proteomes" id="UP000031978">
    <property type="component" value="Unassembled WGS sequence"/>
</dbReference>